<dbReference type="InterPro" id="IPR027256">
    <property type="entry name" value="P-typ_ATPase_IB"/>
</dbReference>
<keyword evidence="13" id="KW-0406">Ion transport</keyword>
<reference evidence="18" key="1">
    <citation type="journal article" date="2019" name="Int. J. Syst. Evol. Microbiol.">
        <title>The Global Catalogue of Microorganisms (GCM) 10K type strain sequencing project: providing services to taxonomists for standard genome sequencing and annotation.</title>
        <authorList>
            <consortium name="The Broad Institute Genomics Platform"/>
            <consortium name="The Broad Institute Genome Sequencing Center for Infectious Disease"/>
            <person name="Wu L."/>
            <person name="Ma J."/>
        </authorList>
    </citation>
    <scope>NUCLEOTIDE SEQUENCE [LARGE SCALE GENOMIC DNA]</scope>
    <source>
        <strain evidence="18">KCTC 23701</strain>
    </source>
</reference>
<dbReference type="CDD" id="cd02079">
    <property type="entry name" value="P-type_ATPase_HM"/>
    <property type="match status" value="1"/>
</dbReference>
<evidence type="ECO:0000256" key="3">
    <source>
        <dbReference type="ARBA" id="ARBA00022448"/>
    </source>
</evidence>
<dbReference type="CDD" id="cd00371">
    <property type="entry name" value="HMA"/>
    <property type="match status" value="1"/>
</dbReference>
<keyword evidence="3" id="KW-0813">Transport</keyword>
<dbReference type="SUPFAM" id="SSF81653">
    <property type="entry name" value="Calcium ATPase, transduction domain A"/>
    <property type="match status" value="1"/>
</dbReference>
<evidence type="ECO:0000256" key="8">
    <source>
        <dbReference type="ARBA" id="ARBA00022741"/>
    </source>
</evidence>
<keyword evidence="10" id="KW-0460">Magnesium</keyword>
<evidence type="ECO:0000256" key="5">
    <source>
        <dbReference type="ARBA" id="ARBA00022553"/>
    </source>
</evidence>
<protein>
    <submittedName>
        <fullName evidence="17">Copper-translocating P-type ATPase</fullName>
    </submittedName>
</protein>
<comment type="subcellular location">
    <subcellularLocation>
        <location evidence="1">Cell membrane</location>
        <topology evidence="1">Multi-pass membrane protein</topology>
    </subcellularLocation>
</comment>
<dbReference type="Gene3D" id="3.40.1110.10">
    <property type="entry name" value="Calcium-transporting ATPase, cytoplasmic domain N"/>
    <property type="match status" value="1"/>
</dbReference>
<dbReference type="InterPro" id="IPR001757">
    <property type="entry name" value="P_typ_ATPase"/>
</dbReference>
<dbReference type="PRINTS" id="PR00942">
    <property type="entry name" value="CUATPASEI"/>
</dbReference>
<dbReference type="PROSITE" id="PS01229">
    <property type="entry name" value="COF_2"/>
    <property type="match status" value="1"/>
</dbReference>
<evidence type="ECO:0000256" key="12">
    <source>
        <dbReference type="ARBA" id="ARBA00022989"/>
    </source>
</evidence>
<sequence>MRAMNAASTPVVLCCFHCGESVPESADFVIRYRQRSEPACCAGCQAVAQSIIDAGLDAYYEQRDRPADRAEPLPSALREQLRLYDDPQLQADFVADSGELKDAALMIEGITCAACIWLNERQIARLPGVSDVSINYTSHRARVRWDPAQTSLSAVLEAVAAIGYRALPYDRVRQEAAQTKARKSALFRLWVAGLSMMQVMMFAVPVYLAPTGEIEVRWLDLMNWASFVLTLPVVLYSSWPFYVSAWRDIRRGRAGMDLPVAVSVVLAFAASVYAMLTDHGEVYFDSVSMFVFLLLTGRYLESQARAKAGAALEQLAGLIPAFAHRLANYPRDRMTHEVAVTRLAVGDVLLVRPGETLPADARVTEGVSQVNEAMLTGESLPVEKRVGDVVTGGTINLASPLIVSVERVGQETRLAGIVRLLDRALAEKPRLAQLADRISGRFVAALLVVAAAAWWYWHLHDPLHALPIAVAVLVISCPCALSLATPAALTAATGALARRGVLISRGHALESLAQVTDVVFDKTGTLTLGRPVLRAVHPVAGMSKDEMLRLAAALEHHSEHPLAGAFAGFGGSMMAGDVVSHPGGGLTGTIAGRHFAIGHPDFAAGFTTSTRPEVPESSDGTLLALVGEDVWLGWLVLADALRPDAAAAVARLRQAGLRTHVLSGDSAGVVAHTAGELDIEHWQAGASPEDKLACIKALQTQGARVLMVGDGVNDAPVLAAANVSIAMGGGTDVAQSAGDAVLLENHLKRIPEAILFARRTRQIIRQNLAWALLYNLVALPFAVAGWVTPWLASAGMAASSLLVILNALRLTRLPRRY</sequence>
<dbReference type="InterPro" id="IPR036412">
    <property type="entry name" value="HAD-like_sf"/>
</dbReference>
<comment type="caution">
    <text evidence="17">The sequence shown here is derived from an EMBL/GenBank/DDBJ whole genome shotgun (WGS) entry which is preliminary data.</text>
</comment>
<feature type="transmembrane region" description="Helical" evidence="15">
    <location>
        <begin position="221"/>
        <end position="242"/>
    </location>
</feature>
<keyword evidence="11" id="KW-1278">Translocase</keyword>
<dbReference type="Gene3D" id="2.70.150.10">
    <property type="entry name" value="Calcium-transporting ATPase, cytoplasmic transduction domain A"/>
    <property type="match status" value="1"/>
</dbReference>
<dbReference type="InterPro" id="IPR023299">
    <property type="entry name" value="ATPase_P-typ_cyto_dom_N"/>
</dbReference>
<dbReference type="Gene3D" id="3.30.70.100">
    <property type="match status" value="1"/>
</dbReference>
<evidence type="ECO:0000256" key="13">
    <source>
        <dbReference type="ARBA" id="ARBA00023065"/>
    </source>
</evidence>
<feature type="transmembrane region" description="Helical" evidence="15">
    <location>
        <begin position="254"/>
        <end position="276"/>
    </location>
</feature>
<evidence type="ECO:0000256" key="9">
    <source>
        <dbReference type="ARBA" id="ARBA00022840"/>
    </source>
</evidence>
<dbReference type="InterPro" id="IPR018303">
    <property type="entry name" value="ATPase_P-typ_P_site"/>
</dbReference>
<evidence type="ECO:0000259" key="16">
    <source>
        <dbReference type="PROSITE" id="PS50846"/>
    </source>
</evidence>
<dbReference type="InterPro" id="IPR036163">
    <property type="entry name" value="HMA_dom_sf"/>
</dbReference>
<dbReference type="InterPro" id="IPR023214">
    <property type="entry name" value="HAD_sf"/>
</dbReference>
<keyword evidence="8 15" id="KW-0547">Nucleotide-binding</keyword>
<keyword evidence="9 15" id="KW-0067">ATP-binding</keyword>
<feature type="transmembrane region" description="Helical" evidence="15">
    <location>
        <begin position="187"/>
        <end position="209"/>
    </location>
</feature>
<keyword evidence="4 15" id="KW-1003">Cell membrane</keyword>
<keyword evidence="12 15" id="KW-1133">Transmembrane helix</keyword>
<keyword evidence="18" id="KW-1185">Reference proteome</keyword>
<evidence type="ECO:0000313" key="17">
    <source>
        <dbReference type="EMBL" id="GHD60673.1"/>
    </source>
</evidence>
<dbReference type="NCBIfam" id="TIGR01525">
    <property type="entry name" value="ATPase-IB_hvy"/>
    <property type="match status" value="1"/>
</dbReference>
<proteinExistence type="inferred from homology"/>
<dbReference type="Gene3D" id="3.40.50.1000">
    <property type="entry name" value="HAD superfamily/HAD-like"/>
    <property type="match status" value="1"/>
</dbReference>
<dbReference type="InterPro" id="IPR006121">
    <property type="entry name" value="HMA_dom"/>
</dbReference>
<dbReference type="InterPro" id="IPR021993">
    <property type="entry name" value="ATPase-cat-bd"/>
</dbReference>
<dbReference type="SUPFAM" id="SSF81665">
    <property type="entry name" value="Calcium ATPase, transmembrane domain M"/>
    <property type="match status" value="1"/>
</dbReference>
<feature type="transmembrane region" description="Helical" evidence="15">
    <location>
        <begin position="438"/>
        <end position="457"/>
    </location>
</feature>
<feature type="domain" description="HMA" evidence="16">
    <location>
        <begin position="101"/>
        <end position="167"/>
    </location>
</feature>
<evidence type="ECO:0000256" key="7">
    <source>
        <dbReference type="ARBA" id="ARBA00022723"/>
    </source>
</evidence>
<keyword evidence="7 15" id="KW-0479">Metal-binding</keyword>
<evidence type="ECO:0000256" key="14">
    <source>
        <dbReference type="ARBA" id="ARBA00023136"/>
    </source>
</evidence>
<evidence type="ECO:0000256" key="2">
    <source>
        <dbReference type="ARBA" id="ARBA00006024"/>
    </source>
</evidence>
<gene>
    <name evidence="17" type="ORF">GCM10007350_14070</name>
</gene>
<dbReference type="PROSITE" id="PS00154">
    <property type="entry name" value="ATPASE_E1_E2"/>
    <property type="match status" value="1"/>
</dbReference>
<dbReference type="Pfam" id="PF00122">
    <property type="entry name" value="E1-E2_ATPase"/>
    <property type="match status" value="1"/>
</dbReference>
<evidence type="ECO:0000256" key="4">
    <source>
        <dbReference type="ARBA" id="ARBA00022475"/>
    </source>
</evidence>
<keyword evidence="5" id="KW-0597">Phosphoprotein</keyword>
<accession>A0ABQ3GZ50</accession>
<name>A0ABQ3GZ50_9NEIS</name>
<feature type="transmembrane region" description="Helical" evidence="15">
    <location>
        <begin position="463"/>
        <end position="489"/>
    </location>
</feature>
<dbReference type="NCBIfam" id="TIGR01494">
    <property type="entry name" value="ATPase_P-type"/>
    <property type="match status" value="1"/>
</dbReference>
<dbReference type="InterPro" id="IPR008250">
    <property type="entry name" value="ATPase_P-typ_transduc_dom_A_sf"/>
</dbReference>
<dbReference type="Pfam" id="PF00403">
    <property type="entry name" value="HMA"/>
    <property type="match status" value="1"/>
</dbReference>
<dbReference type="Proteomes" id="UP000604737">
    <property type="component" value="Unassembled WGS sequence"/>
</dbReference>
<comment type="similarity">
    <text evidence="2 15">Belongs to the cation transport ATPase (P-type) (TC 3.A.3) family. Type IB subfamily.</text>
</comment>
<evidence type="ECO:0000313" key="18">
    <source>
        <dbReference type="Proteomes" id="UP000604737"/>
    </source>
</evidence>
<dbReference type="PANTHER" id="PTHR43520">
    <property type="entry name" value="ATP7, ISOFORM B"/>
    <property type="match status" value="1"/>
</dbReference>
<dbReference type="SUPFAM" id="SSF55008">
    <property type="entry name" value="HMA, heavy metal-associated domain"/>
    <property type="match status" value="1"/>
</dbReference>
<feature type="transmembrane region" description="Helical" evidence="15">
    <location>
        <begin position="282"/>
        <end position="300"/>
    </location>
</feature>
<dbReference type="PRINTS" id="PR00119">
    <property type="entry name" value="CATATPASE"/>
</dbReference>
<feature type="transmembrane region" description="Helical" evidence="15">
    <location>
        <begin position="790"/>
        <end position="808"/>
    </location>
</feature>
<dbReference type="PROSITE" id="PS50846">
    <property type="entry name" value="HMA_2"/>
    <property type="match status" value="1"/>
</dbReference>
<dbReference type="SUPFAM" id="SSF56784">
    <property type="entry name" value="HAD-like"/>
    <property type="match status" value="1"/>
</dbReference>
<organism evidence="17 18">
    <name type="scientific">Jeongeupia chitinilytica</name>
    <dbReference type="NCBI Taxonomy" id="1041641"/>
    <lineage>
        <taxon>Bacteria</taxon>
        <taxon>Pseudomonadati</taxon>
        <taxon>Pseudomonadota</taxon>
        <taxon>Betaproteobacteria</taxon>
        <taxon>Neisseriales</taxon>
        <taxon>Chitinibacteraceae</taxon>
        <taxon>Jeongeupia</taxon>
    </lineage>
</organism>
<evidence type="ECO:0000256" key="10">
    <source>
        <dbReference type="ARBA" id="ARBA00022842"/>
    </source>
</evidence>
<dbReference type="EMBL" id="BMYO01000003">
    <property type="protein sequence ID" value="GHD60673.1"/>
    <property type="molecule type" value="Genomic_DNA"/>
</dbReference>
<dbReference type="Pfam" id="PF00702">
    <property type="entry name" value="Hydrolase"/>
    <property type="match status" value="1"/>
</dbReference>
<keyword evidence="14 15" id="KW-0472">Membrane</keyword>
<dbReference type="NCBIfam" id="TIGR01512">
    <property type="entry name" value="ATPase-IB2_Cd"/>
    <property type="match status" value="1"/>
</dbReference>
<dbReference type="InterPro" id="IPR059000">
    <property type="entry name" value="ATPase_P-type_domA"/>
</dbReference>
<evidence type="ECO:0000256" key="15">
    <source>
        <dbReference type="RuleBase" id="RU362081"/>
    </source>
</evidence>
<dbReference type="NCBIfam" id="TIGR01511">
    <property type="entry name" value="ATPase-IB1_Cu"/>
    <property type="match status" value="1"/>
</dbReference>
<dbReference type="PANTHER" id="PTHR43520:SF5">
    <property type="entry name" value="CATION-TRANSPORTING P-TYPE ATPASE-RELATED"/>
    <property type="match status" value="1"/>
</dbReference>
<dbReference type="Pfam" id="PF12156">
    <property type="entry name" value="ATPase-cat_bd"/>
    <property type="match status" value="1"/>
</dbReference>
<feature type="transmembrane region" description="Helical" evidence="15">
    <location>
        <begin position="768"/>
        <end position="784"/>
    </location>
</feature>
<evidence type="ECO:0000256" key="6">
    <source>
        <dbReference type="ARBA" id="ARBA00022692"/>
    </source>
</evidence>
<dbReference type="InterPro" id="IPR023298">
    <property type="entry name" value="ATPase_P-typ_TM_dom_sf"/>
</dbReference>
<evidence type="ECO:0000256" key="11">
    <source>
        <dbReference type="ARBA" id="ARBA00022967"/>
    </source>
</evidence>
<keyword evidence="6 15" id="KW-0812">Transmembrane</keyword>
<evidence type="ECO:0000256" key="1">
    <source>
        <dbReference type="ARBA" id="ARBA00004651"/>
    </source>
</evidence>